<dbReference type="InterPro" id="IPR004090">
    <property type="entry name" value="Chemotax_Me-accpt_rcpt"/>
</dbReference>
<organism evidence="14 15">
    <name type="scientific">Pseudoxanthomonas indica</name>
    <dbReference type="NCBI Taxonomy" id="428993"/>
    <lineage>
        <taxon>Bacteria</taxon>
        <taxon>Pseudomonadati</taxon>
        <taxon>Pseudomonadota</taxon>
        <taxon>Gammaproteobacteria</taxon>
        <taxon>Lysobacterales</taxon>
        <taxon>Lysobacteraceae</taxon>
        <taxon>Pseudoxanthomonas</taxon>
    </lineage>
</organism>
<evidence type="ECO:0000259" key="13">
    <source>
        <dbReference type="PROSITE" id="PS50885"/>
    </source>
</evidence>
<dbReference type="Proteomes" id="UP000190341">
    <property type="component" value="Unassembled WGS sequence"/>
</dbReference>
<name>A0A1T5LXN3_9GAMM</name>
<dbReference type="FunFam" id="1.10.287.950:FF:000002">
    <property type="entry name" value="Methyl-accepting chemotaxis protein"/>
    <property type="match status" value="1"/>
</dbReference>
<dbReference type="Pfam" id="PF00672">
    <property type="entry name" value="HAMP"/>
    <property type="match status" value="1"/>
</dbReference>
<evidence type="ECO:0000259" key="12">
    <source>
        <dbReference type="PROSITE" id="PS50111"/>
    </source>
</evidence>
<dbReference type="RefSeq" id="WP_079725870.1">
    <property type="nucleotide sequence ID" value="NZ_BMCL01000001.1"/>
</dbReference>
<dbReference type="InterPro" id="IPR041395">
    <property type="entry name" value="McpB_HAMP_3rd"/>
</dbReference>
<dbReference type="GO" id="GO:0005886">
    <property type="term" value="C:plasma membrane"/>
    <property type="evidence" value="ECO:0007669"/>
    <property type="project" value="UniProtKB-SubCell"/>
</dbReference>
<dbReference type="PANTHER" id="PTHR43531:SF14">
    <property type="entry name" value="METHYL-ACCEPTING CHEMOTAXIS PROTEIN I-RELATED"/>
    <property type="match status" value="1"/>
</dbReference>
<dbReference type="GO" id="GO:0007165">
    <property type="term" value="P:signal transduction"/>
    <property type="evidence" value="ECO:0007669"/>
    <property type="project" value="UniProtKB-KW"/>
</dbReference>
<proteinExistence type="inferred from homology"/>
<dbReference type="Gene3D" id="1.10.287.950">
    <property type="entry name" value="Methyl-accepting chemotaxis protein"/>
    <property type="match status" value="1"/>
</dbReference>
<dbReference type="PROSITE" id="PS50111">
    <property type="entry name" value="CHEMOTAXIS_TRANSDUC_2"/>
    <property type="match status" value="1"/>
</dbReference>
<evidence type="ECO:0000256" key="5">
    <source>
        <dbReference type="ARBA" id="ARBA00022989"/>
    </source>
</evidence>
<dbReference type="Pfam" id="PF00015">
    <property type="entry name" value="MCPsignal"/>
    <property type="match status" value="1"/>
</dbReference>
<evidence type="ECO:0000313" key="15">
    <source>
        <dbReference type="Proteomes" id="UP000190341"/>
    </source>
</evidence>
<dbReference type="InterPro" id="IPR033479">
    <property type="entry name" value="dCache_1"/>
</dbReference>
<dbReference type="InterPro" id="IPR051310">
    <property type="entry name" value="MCP_chemotaxis"/>
</dbReference>
<dbReference type="PROSITE" id="PS50885">
    <property type="entry name" value="HAMP"/>
    <property type="match status" value="2"/>
</dbReference>
<evidence type="ECO:0000313" key="14">
    <source>
        <dbReference type="EMBL" id="SKC80594.1"/>
    </source>
</evidence>
<evidence type="ECO:0000256" key="3">
    <source>
        <dbReference type="ARBA" id="ARBA00022481"/>
    </source>
</evidence>
<dbReference type="InterPro" id="IPR003660">
    <property type="entry name" value="HAMP_dom"/>
</dbReference>
<evidence type="ECO:0000256" key="2">
    <source>
        <dbReference type="ARBA" id="ARBA00022475"/>
    </source>
</evidence>
<feature type="domain" description="HAMP" evidence="13">
    <location>
        <begin position="347"/>
        <end position="399"/>
    </location>
</feature>
<feature type="region of interest" description="Disordered" evidence="10">
    <location>
        <begin position="840"/>
        <end position="889"/>
    </location>
</feature>
<dbReference type="InterPro" id="IPR004089">
    <property type="entry name" value="MCPsignal_dom"/>
</dbReference>
<comment type="similarity">
    <text evidence="8">Belongs to the methyl-accepting chemotaxis (MCP) protein family.</text>
</comment>
<dbReference type="Gene3D" id="3.30.450.20">
    <property type="entry name" value="PAS domain"/>
    <property type="match status" value="2"/>
</dbReference>
<dbReference type="GO" id="GO:0006935">
    <property type="term" value="P:chemotaxis"/>
    <property type="evidence" value="ECO:0007669"/>
    <property type="project" value="InterPro"/>
</dbReference>
<dbReference type="CDD" id="cd12913">
    <property type="entry name" value="PDC1_MCP_like"/>
    <property type="match status" value="1"/>
</dbReference>
<dbReference type="SUPFAM" id="SSF158472">
    <property type="entry name" value="HAMP domain-like"/>
    <property type="match status" value="1"/>
</dbReference>
<dbReference type="Pfam" id="PF02743">
    <property type="entry name" value="dCache_1"/>
    <property type="match status" value="1"/>
</dbReference>
<evidence type="ECO:0000256" key="9">
    <source>
        <dbReference type="PROSITE-ProRule" id="PRU00284"/>
    </source>
</evidence>
<keyword evidence="2" id="KW-1003">Cell membrane</keyword>
<feature type="domain" description="Methyl-accepting transducer" evidence="12">
    <location>
        <begin position="585"/>
        <end position="814"/>
    </location>
</feature>
<comment type="subcellular location">
    <subcellularLocation>
        <location evidence="1">Cell membrane</location>
        <topology evidence="1">Multi-pass membrane protein</topology>
    </subcellularLocation>
</comment>
<keyword evidence="7 9" id="KW-0807">Transducer</keyword>
<dbReference type="SMART" id="SM00283">
    <property type="entry name" value="MA"/>
    <property type="match status" value="1"/>
</dbReference>
<evidence type="ECO:0000256" key="6">
    <source>
        <dbReference type="ARBA" id="ARBA00023136"/>
    </source>
</evidence>
<keyword evidence="5 11" id="KW-1133">Transmembrane helix</keyword>
<evidence type="ECO:0000256" key="11">
    <source>
        <dbReference type="SAM" id="Phobius"/>
    </source>
</evidence>
<dbReference type="CDD" id="cd06225">
    <property type="entry name" value="HAMP"/>
    <property type="match status" value="1"/>
</dbReference>
<dbReference type="STRING" id="428993.SAMN06296058_3348"/>
<dbReference type="AlphaFoldDB" id="A0A1T5LXN3"/>
<gene>
    <name evidence="14" type="ORF">SAMN06296058_3348</name>
</gene>
<keyword evidence="3" id="KW-0488">Methylation</keyword>
<dbReference type="Pfam" id="PF18575">
    <property type="entry name" value="HAMP_N3"/>
    <property type="match status" value="1"/>
</dbReference>
<protein>
    <submittedName>
        <fullName evidence="14">Methyl-accepting chemotaxis sensory transducer with Cache sensor</fullName>
    </submittedName>
</protein>
<feature type="transmembrane region" description="Helical" evidence="11">
    <location>
        <begin position="322"/>
        <end position="345"/>
    </location>
</feature>
<dbReference type="GO" id="GO:0004888">
    <property type="term" value="F:transmembrane signaling receptor activity"/>
    <property type="evidence" value="ECO:0007669"/>
    <property type="project" value="InterPro"/>
</dbReference>
<keyword evidence="4 11" id="KW-0812">Transmembrane</keyword>
<evidence type="ECO:0000256" key="7">
    <source>
        <dbReference type="ARBA" id="ARBA00023224"/>
    </source>
</evidence>
<dbReference type="SUPFAM" id="SSF58104">
    <property type="entry name" value="Methyl-accepting chemotaxis protein (MCP) signaling domain"/>
    <property type="match status" value="1"/>
</dbReference>
<dbReference type="Pfam" id="PF18947">
    <property type="entry name" value="HAMP_2"/>
    <property type="match status" value="1"/>
</dbReference>
<dbReference type="PRINTS" id="PR00260">
    <property type="entry name" value="CHEMTRNSDUCR"/>
</dbReference>
<keyword evidence="15" id="KW-1185">Reference proteome</keyword>
<dbReference type="CDD" id="cd11386">
    <property type="entry name" value="MCP_signal"/>
    <property type="match status" value="1"/>
</dbReference>
<evidence type="ECO:0000256" key="4">
    <source>
        <dbReference type="ARBA" id="ARBA00022692"/>
    </source>
</evidence>
<keyword evidence="6 11" id="KW-0472">Membrane</keyword>
<feature type="domain" description="HAMP" evidence="13">
    <location>
        <begin position="534"/>
        <end position="580"/>
    </location>
</feature>
<evidence type="ECO:0000256" key="1">
    <source>
        <dbReference type="ARBA" id="ARBA00004651"/>
    </source>
</evidence>
<dbReference type="PANTHER" id="PTHR43531">
    <property type="entry name" value="PROTEIN ICFG"/>
    <property type="match status" value="1"/>
</dbReference>
<dbReference type="EMBL" id="FUZV01000002">
    <property type="protein sequence ID" value="SKC80594.1"/>
    <property type="molecule type" value="Genomic_DNA"/>
</dbReference>
<reference evidence="14 15" key="1">
    <citation type="submission" date="2017-02" db="EMBL/GenBank/DDBJ databases">
        <authorList>
            <person name="Peterson S.W."/>
        </authorList>
    </citation>
    <scope>NUCLEOTIDE SEQUENCE [LARGE SCALE GENOMIC DNA]</scope>
    <source>
        <strain evidence="14 15">P15</strain>
    </source>
</reference>
<accession>A0A1T5LXN3</accession>
<dbReference type="SMART" id="SM00304">
    <property type="entry name" value="HAMP"/>
    <property type="match status" value="2"/>
</dbReference>
<evidence type="ECO:0000256" key="8">
    <source>
        <dbReference type="ARBA" id="ARBA00029447"/>
    </source>
</evidence>
<dbReference type="Gene3D" id="1.20.120.1530">
    <property type="match status" value="2"/>
</dbReference>
<evidence type="ECO:0000256" key="10">
    <source>
        <dbReference type="SAM" id="MobiDB-lite"/>
    </source>
</evidence>
<sequence>MIRSFSHLFSRSIATRLMAGTAVIAVLAFGATAGITYIRSSNALMESAHGSLENLAQLEAARISSDLTRAFDTNDALANALLTQRADGGLERKRASMLMHNQLVAHPEWTGVGTIWETQAYDGKDAEFIDAEGHDATGRFMSYWAWSNGQPMQEPLRDYEVPGNGDWYVLPRKLKQPIVIDPYTYEIGGQKILMTTMATPMVEDGKFLGVVTIDVALKSLQESISKLRPLGAGYVRLLSPAGTVVADRDASKVGSKLEDADTRAVLAQVGKDQTVFREVHDAQSDADMVEAYVPLKIGRAEQRFALGVVVPTAVVMAQARTLLWTILLVGMVAAAVLCAALYVLVRRQVLQPLAEAVRVSDAIAEGKLDHRILHRSQDEMGNLMGAMQRMQAKIQSLLASLGEMAVQHDQGAISFRIDDAAFPGEYGRMVRETNALVAQHIGVKMRVVEVMRRYAIGDLSVDMDRLPGEKAVITQAMDATKASLSAVNSEIKRLAGAAAAGDFSQRGDVEGYQYDFREMVAGLNGLMETTDENLSEVSTLLKAIARGDLTARMQGDFHGVFASMRDDANATVMQLTDIVGSIQQASSAINTAAGEIASGNADLARRTEQQAANLEETAASMEELTSTVRQNADSARQANQLAVSAATVASQGGQVVSDVVDTMRDIEGSSRKIAEIISVIDGISFQTNILALNAAVEAARAGEQGRGFAVVASEVRTLAQRSATAAKEIKGLIEASVSRVADGSRLVNQAGTTMGDIVTSVQRVTDIMAEISAASQEQSAGIEQVNQTITQMDETTQQNAALVEEASAAARSMEEQARSLSEAVDVFVLDTRGKTTVVAARQERTGATRSAARPRASASTRPALAGRPAASARTHKTEAALAEGEWAEF</sequence>
<feature type="compositionally biased region" description="Low complexity" evidence="10">
    <location>
        <begin position="847"/>
        <end position="863"/>
    </location>
</feature>